<comment type="caution">
    <text evidence="1">The sequence shown here is derived from an EMBL/GenBank/DDBJ whole genome shotgun (WGS) entry which is preliminary data.</text>
</comment>
<dbReference type="Proteomes" id="UP000324222">
    <property type="component" value="Unassembled WGS sequence"/>
</dbReference>
<sequence length="168" mass="17997">MTCAERADTHFSGHALSFPDPCQKRRATRHTACSLPGAPRLGKGRVTGTIWRVAGLGWGRVGWGGVGWGGRCEAQTCASTLLSPTLSAISSPSPSPSLRSIPLPLSYRQDGREGMLRICQLPTSPSPPGREWEPHRRSLSSLSRFCVAHRNGGVQERDVAPRSEGATA</sequence>
<accession>A0A5B7DCV3</accession>
<organism evidence="1 2">
    <name type="scientific">Portunus trituberculatus</name>
    <name type="common">Swimming crab</name>
    <name type="synonym">Neptunus trituberculatus</name>
    <dbReference type="NCBI Taxonomy" id="210409"/>
    <lineage>
        <taxon>Eukaryota</taxon>
        <taxon>Metazoa</taxon>
        <taxon>Ecdysozoa</taxon>
        <taxon>Arthropoda</taxon>
        <taxon>Crustacea</taxon>
        <taxon>Multicrustacea</taxon>
        <taxon>Malacostraca</taxon>
        <taxon>Eumalacostraca</taxon>
        <taxon>Eucarida</taxon>
        <taxon>Decapoda</taxon>
        <taxon>Pleocyemata</taxon>
        <taxon>Brachyura</taxon>
        <taxon>Eubrachyura</taxon>
        <taxon>Portunoidea</taxon>
        <taxon>Portunidae</taxon>
        <taxon>Portuninae</taxon>
        <taxon>Portunus</taxon>
    </lineage>
</organism>
<evidence type="ECO:0000313" key="2">
    <source>
        <dbReference type="Proteomes" id="UP000324222"/>
    </source>
</evidence>
<dbReference type="AlphaFoldDB" id="A0A5B7DCV3"/>
<name>A0A5B7DCV3_PORTR</name>
<proteinExistence type="predicted"/>
<keyword evidence="2" id="KW-1185">Reference proteome</keyword>
<reference evidence="1 2" key="1">
    <citation type="submission" date="2019-05" db="EMBL/GenBank/DDBJ databases">
        <title>Another draft genome of Portunus trituberculatus and its Hox gene families provides insights of decapod evolution.</title>
        <authorList>
            <person name="Jeong J.-H."/>
            <person name="Song I."/>
            <person name="Kim S."/>
            <person name="Choi T."/>
            <person name="Kim D."/>
            <person name="Ryu S."/>
            <person name="Kim W."/>
        </authorList>
    </citation>
    <scope>NUCLEOTIDE SEQUENCE [LARGE SCALE GENOMIC DNA]</scope>
    <source>
        <tissue evidence="1">Muscle</tissue>
    </source>
</reference>
<evidence type="ECO:0000313" key="1">
    <source>
        <dbReference type="EMBL" id="MPC18875.1"/>
    </source>
</evidence>
<dbReference type="EMBL" id="VSRR010000717">
    <property type="protein sequence ID" value="MPC18875.1"/>
    <property type="molecule type" value="Genomic_DNA"/>
</dbReference>
<gene>
    <name evidence="1" type="ORF">E2C01_011770</name>
</gene>
<protein>
    <submittedName>
        <fullName evidence="1">Uncharacterized protein</fullName>
    </submittedName>
</protein>